<dbReference type="AlphaFoldDB" id="A0A5J4W7D7"/>
<proteinExistence type="predicted"/>
<dbReference type="Proteomes" id="UP000324800">
    <property type="component" value="Unassembled WGS sequence"/>
</dbReference>
<dbReference type="EMBL" id="SNRW01003210">
    <property type="protein sequence ID" value="KAA6390463.1"/>
    <property type="molecule type" value="Genomic_DNA"/>
</dbReference>
<name>A0A5J4W7D7_9EUKA</name>
<evidence type="ECO:0000313" key="1">
    <source>
        <dbReference type="EMBL" id="KAA6390463.1"/>
    </source>
</evidence>
<protein>
    <submittedName>
        <fullName evidence="1">Uncharacterized protein</fullName>
    </submittedName>
</protein>
<evidence type="ECO:0000313" key="2">
    <source>
        <dbReference type="Proteomes" id="UP000324800"/>
    </source>
</evidence>
<comment type="caution">
    <text evidence="1">The sequence shown here is derived from an EMBL/GenBank/DDBJ whole genome shotgun (WGS) entry which is preliminary data.</text>
</comment>
<gene>
    <name evidence="1" type="ORF">EZS28_014011</name>
</gene>
<organism evidence="1 2">
    <name type="scientific">Streblomastix strix</name>
    <dbReference type="NCBI Taxonomy" id="222440"/>
    <lineage>
        <taxon>Eukaryota</taxon>
        <taxon>Metamonada</taxon>
        <taxon>Preaxostyla</taxon>
        <taxon>Oxymonadida</taxon>
        <taxon>Streblomastigidae</taxon>
        <taxon>Streblomastix</taxon>
    </lineage>
</organism>
<sequence length="298" mass="34580">MHNKPQHRNPSHLIKTGKLKQYVGSVPPLTQLKITAKLCVERVSPLTQRKMLKDQDVGIKDPPILQQIKIKEQDVGIRDPRILQQIQTDKQNVGIMDPLTLQINQNPINIYKRNNMIKKQDKIESLRQQNTSKITTHSRKAYPSISIFSRSRPINRLNFFIQNKQTSGLNASIWVSNRQLLNNTCMIYHSGTEEEDQNIQNQQLPEENQHHANLAIRSRLIHVIDPWKLIGADTLVTRDINAFWTSTQASKILERNIDNIMVITSKDRQLALDKQLEMELQENIIEIVLFCQLKWINP</sequence>
<accession>A0A5J4W7D7</accession>
<reference evidence="1 2" key="1">
    <citation type="submission" date="2019-03" db="EMBL/GenBank/DDBJ databases">
        <title>Single cell metagenomics reveals metabolic interactions within the superorganism composed of flagellate Streblomastix strix and complex community of Bacteroidetes bacteria on its surface.</title>
        <authorList>
            <person name="Treitli S.C."/>
            <person name="Kolisko M."/>
            <person name="Husnik F."/>
            <person name="Keeling P."/>
            <person name="Hampl V."/>
        </authorList>
    </citation>
    <scope>NUCLEOTIDE SEQUENCE [LARGE SCALE GENOMIC DNA]</scope>
    <source>
        <strain evidence="1">ST1C</strain>
    </source>
</reference>